<name>A0A175S1A7_9MICO</name>
<gene>
    <name evidence="2" type="ORF">NS184_02240</name>
</gene>
<dbReference type="AlphaFoldDB" id="A0A175S1A7"/>
<dbReference type="GO" id="GO:0003700">
    <property type="term" value="F:DNA-binding transcription factor activity"/>
    <property type="evidence" value="ECO:0007669"/>
    <property type="project" value="InterPro"/>
</dbReference>
<dbReference type="Gene3D" id="1.10.10.10">
    <property type="entry name" value="Winged helix-like DNA-binding domain superfamily/Winged helix DNA-binding domain"/>
    <property type="match status" value="1"/>
</dbReference>
<dbReference type="Pfam" id="PF01047">
    <property type="entry name" value="MarR"/>
    <property type="match status" value="1"/>
</dbReference>
<dbReference type="PATRIC" id="fig|33881.3.peg.369"/>
<protein>
    <submittedName>
        <fullName evidence="2">MarR family transcriptional regulator</fullName>
    </submittedName>
</protein>
<dbReference type="STRING" id="33881.NS184_02240"/>
<dbReference type="PRINTS" id="PR00598">
    <property type="entry name" value="HTHMARR"/>
</dbReference>
<dbReference type="InterPro" id="IPR039422">
    <property type="entry name" value="MarR/SlyA-like"/>
</dbReference>
<evidence type="ECO:0000259" key="1">
    <source>
        <dbReference type="PROSITE" id="PS50995"/>
    </source>
</evidence>
<evidence type="ECO:0000313" key="2">
    <source>
        <dbReference type="EMBL" id="KTR09792.1"/>
    </source>
</evidence>
<dbReference type="OrthoDB" id="8635520at2"/>
<organism evidence="2 3">
    <name type="scientific">Curtobacterium luteum</name>
    <dbReference type="NCBI Taxonomy" id="33881"/>
    <lineage>
        <taxon>Bacteria</taxon>
        <taxon>Bacillati</taxon>
        <taxon>Actinomycetota</taxon>
        <taxon>Actinomycetes</taxon>
        <taxon>Micrococcales</taxon>
        <taxon>Microbacteriaceae</taxon>
        <taxon>Curtobacterium</taxon>
    </lineage>
</organism>
<dbReference type="GO" id="GO:0006950">
    <property type="term" value="P:response to stress"/>
    <property type="evidence" value="ECO:0007669"/>
    <property type="project" value="TreeGrafter"/>
</dbReference>
<dbReference type="InterPro" id="IPR036390">
    <property type="entry name" value="WH_DNA-bd_sf"/>
</dbReference>
<sequence length="186" mass="20646">MPEPTDDTPWLDRAQLRAWMKLVAVMELLPAALDQQLQRDADLTHFDYMVIAMLSETESRTLRMSALASATNASLPRLSHVVSRLEKRGLVARCPSSEDRRATDVRLTDDGYAAIVEAAPQHVRTARTFVIDALTDEQTGQLDAITTALLGRLDPEGRFAALTYPRDDDAPAICEERLTGQEQALQ</sequence>
<evidence type="ECO:0000313" key="3">
    <source>
        <dbReference type="Proteomes" id="UP000078252"/>
    </source>
</evidence>
<dbReference type="Proteomes" id="UP000078252">
    <property type="component" value="Unassembled WGS sequence"/>
</dbReference>
<dbReference type="SUPFAM" id="SSF46785">
    <property type="entry name" value="Winged helix' DNA-binding domain"/>
    <property type="match status" value="1"/>
</dbReference>
<dbReference type="PANTHER" id="PTHR33164:SF99">
    <property type="entry name" value="MARR FAMILY REGULATORY PROTEIN"/>
    <property type="match status" value="1"/>
</dbReference>
<dbReference type="SMART" id="SM00347">
    <property type="entry name" value="HTH_MARR"/>
    <property type="match status" value="1"/>
</dbReference>
<dbReference type="InterPro" id="IPR000835">
    <property type="entry name" value="HTH_MarR-typ"/>
</dbReference>
<dbReference type="InterPro" id="IPR036388">
    <property type="entry name" value="WH-like_DNA-bd_sf"/>
</dbReference>
<proteinExistence type="predicted"/>
<reference evidence="2 3" key="1">
    <citation type="journal article" date="2016" name="Front. Microbiol.">
        <title>Genomic Resource of Rice Seed Associated Bacteria.</title>
        <authorList>
            <person name="Midha S."/>
            <person name="Bansal K."/>
            <person name="Sharma S."/>
            <person name="Kumar N."/>
            <person name="Patil P.P."/>
            <person name="Chaudhry V."/>
            <person name="Patil P.B."/>
        </authorList>
    </citation>
    <scope>NUCLEOTIDE SEQUENCE [LARGE SCALE GENOMIC DNA]</scope>
    <source>
        <strain evidence="2 3">NS184</strain>
    </source>
</reference>
<dbReference type="RefSeq" id="WP_058724515.1">
    <property type="nucleotide sequence ID" value="NZ_LDQC01000013.1"/>
</dbReference>
<dbReference type="PROSITE" id="PS50995">
    <property type="entry name" value="HTH_MARR_2"/>
    <property type="match status" value="1"/>
</dbReference>
<feature type="domain" description="HTH marR-type" evidence="1">
    <location>
        <begin position="15"/>
        <end position="151"/>
    </location>
</feature>
<dbReference type="EMBL" id="LDQC01000013">
    <property type="protein sequence ID" value="KTR09792.1"/>
    <property type="molecule type" value="Genomic_DNA"/>
</dbReference>
<accession>A0A175S1A7</accession>
<comment type="caution">
    <text evidence="2">The sequence shown here is derived from an EMBL/GenBank/DDBJ whole genome shotgun (WGS) entry which is preliminary data.</text>
</comment>
<dbReference type="PANTHER" id="PTHR33164">
    <property type="entry name" value="TRANSCRIPTIONAL REGULATOR, MARR FAMILY"/>
    <property type="match status" value="1"/>
</dbReference>